<sequence length="343" mass="38888">MKFKNARGNLAVIAIMTVFCFSVFIYGLCASYYGILLFQQGAFCFVLGLFFLICIGLPSLYWVVTTTYRYFSAVPTYINQRNIRVINPFLLDEKGLYSKEEQWLCSTIRDLAIAEKIPKPPVVGIELCDDNANAYAVGATRSYSMVVATTGLMKHLNREQVAAVMAHEIGHIANLDTMAKTLLSASWSGVMMVLFAPMLLVVWYLGRFVALLMLGAGLIYGLFGSWQEATGFFTGVIIWIVLMLLPSMTQFLVTLLTFWHSRWREYHADAVAARLTSVDAMVSALATLDRLPFQPPKKDREQMSTLWVRVPMKEETGTFHWLKHTHPPIHKRMEALRRGIYIK</sequence>
<evidence type="ECO:0000313" key="13">
    <source>
        <dbReference type="EMBL" id="KAF3887646.1"/>
    </source>
</evidence>
<dbReference type="RefSeq" id="WP_038092862.1">
    <property type="nucleotide sequence ID" value="NZ_JHEG04000001.1"/>
</dbReference>
<evidence type="ECO:0000256" key="1">
    <source>
        <dbReference type="ARBA" id="ARBA00022475"/>
    </source>
</evidence>
<keyword evidence="2 10" id="KW-0645">Protease</keyword>
<dbReference type="STRING" id="1479485.DA73_0208390"/>
<feature type="transmembrane region" description="Helical" evidence="11">
    <location>
        <begin position="185"/>
        <end position="203"/>
    </location>
</feature>
<name>A0A0C1RCH7_9CYAN</name>
<comment type="similarity">
    <text evidence="10">Belongs to the peptidase M48 family.</text>
</comment>
<dbReference type="PANTHER" id="PTHR43221:SF2">
    <property type="entry name" value="PROTEASE HTPX HOMOLOG"/>
    <property type="match status" value="1"/>
</dbReference>
<reference evidence="13" key="2">
    <citation type="submission" date="2019-11" db="EMBL/GenBank/DDBJ databases">
        <title>Improved Assembly of Tolypothrix boutellei genome.</title>
        <authorList>
            <person name="Sarangi A.N."/>
            <person name="Mukherjee M."/>
            <person name="Ghosh S."/>
            <person name="Singh D."/>
            <person name="Das A."/>
            <person name="Kant S."/>
            <person name="Prusty A."/>
            <person name="Tripathy S."/>
        </authorList>
    </citation>
    <scope>NUCLEOTIDE SEQUENCE</scope>
    <source>
        <strain evidence="13">VB521301</strain>
    </source>
</reference>
<evidence type="ECO:0000256" key="8">
    <source>
        <dbReference type="ARBA" id="ARBA00023049"/>
    </source>
</evidence>
<feature type="transmembrane region" description="Helical" evidence="11">
    <location>
        <begin position="232"/>
        <end position="259"/>
    </location>
</feature>
<keyword evidence="5 10" id="KW-0378">Hydrolase</keyword>
<evidence type="ECO:0000313" key="15">
    <source>
        <dbReference type="Proteomes" id="UP000029738"/>
    </source>
</evidence>
<dbReference type="GO" id="GO:0006508">
    <property type="term" value="P:proteolysis"/>
    <property type="evidence" value="ECO:0007669"/>
    <property type="project" value="UniProtKB-KW"/>
</dbReference>
<keyword evidence="3 11" id="KW-0812">Transmembrane</keyword>
<dbReference type="OrthoDB" id="15218at2"/>
<feature type="domain" description="Peptidase M48" evidence="12">
    <location>
        <begin position="99"/>
        <end position="338"/>
    </location>
</feature>
<organism evidence="14">
    <name type="scientific">Tolypothrix bouteillei VB521301</name>
    <dbReference type="NCBI Taxonomy" id="1479485"/>
    <lineage>
        <taxon>Bacteria</taxon>
        <taxon>Bacillati</taxon>
        <taxon>Cyanobacteriota</taxon>
        <taxon>Cyanophyceae</taxon>
        <taxon>Nostocales</taxon>
        <taxon>Tolypothrichaceae</taxon>
        <taxon>Tolypothrix</taxon>
    </lineage>
</organism>
<proteinExistence type="inferred from homology"/>
<comment type="cofactor">
    <cofactor evidence="10">
        <name>Zn(2+)</name>
        <dbReference type="ChEBI" id="CHEBI:29105"/>
    </cofactor>
    <text evidence="10">Binds 1 zinc ion per subunit.</text>
</comment>
<feature type="transmembrane region" description="Helical" evidence="11">
    <location>
        <begin position="208"/>
        <end position="226"/>
    </location>
</feature>
<accession>A0A0C1RCH7</accession>
<comment type="caution">
    <text evidence="14">The sequence shown here is derived from an EMBL/GenBank/DDBJ whole genome shotgun (WGS) entry which is preliminary data.</text>
</comment>
<dbReference type="GO" id="GO:0004222">
    <property type="term" value="F:metalloendopeptidase activity"/>
    <property type="evidence" value="ECO:0007669"/>
    <property type="project" value="InterPro"/>
</dbReference>
<evidence type="ECO:0000313" key="14">
    <source>
        <dbReference type="EMBL" id="KIE13353.1"/>
    </source>
</evidence>
<evidence type="ECO:0000259" key="12">
    <source>
        <dbReference type="Pfam" id="PF01435"/>
    </source>
</evidence>
<keyword evidence="8 10" id="KW-0482">Metalloprotease</keyword>
<dbReference type="InterPro" id="IPR050083">
    <property type="entry name" value="HtpX_protease"/>
</dbReference>
<keyword evidence="1" id="KW-1003">Cell membrane</keyword>
<evidence type="ECO:0000256" key="2">
    <source>
        <dbReference type="ARBA" id="ARBA00022670"/>
    </source>
</evidence>
<evidence type="ECO:0000256" key="11">
    <source>
        <dbReference type="SAM" id="Phobius"/>
    </source>
</evidence>
<feature type="transmembrane region" description="Helical" evidence="11">
    <location>
        <begin position="12"/>
        <end position="35"/>
    </location>
</feature>
<keyword evidence="15" id="KW-1185">Reference proteome</keyword>
<keyword evidence="9 11" id="KW-0472">Membrane</keyword>
<dbReference type="Pfam" id="PF01435">
    <property type="entry name" value="Peptidase_M48"/>
    <property type="match status" value="1"/>
</dbReference>
<dbReference type="PANTHER" id="PTHR43221">
    <property type="entry name" value="PROTEASE HTPX"/>
    <property type="match status" value="1"/>
</dbReference>
<evidence type="ECO:0000256" key="10">
    <source>
        <dbReference type="RuleBase" id="RU003983"/>
    </source>
</evidence>
<evidence type="ECO:0000256" key="3">
    <source>
        <dbReference type="ARBA" id="ARBA00022692"/>
    </source>
</evidence>
<reference evidence="14" key="1">
    <citation type="journal article" date="2015" name="Genome Announc.">
        <title>Draft Genome Sequence of Tolypothrix boutellei Strain VB521301.</title>
        <authorList>
            <person name="Chandrababunaidu M.M."/>
            <person name="Singh D."/>
            <person name="Sen D."/>
            <person name="Bhan S."/>
            <person name="Das S."/>
            <person name="Gupta A."/>
            <person name="Adhikary S.P."/>
            <person name="Tripathy S."/>
        </authorList>
    </citation>
    <scope>NUCLEOTIDE SEQUENCE</scope>
    <source>
        <strain evidence="14">VB521301</strain>
    </source>
</reference>
<dbReference type="InterPro" id="IPR001915">
    <property type="entry name" value="Peptidase_M48"/>
</dbReference>
<dbReference type="CDD" id="cd07327">
    <property type="entry name" value="M48B_HtpX_like"/>
    <property type="match status" value="1"/>
</dbReference>
<dbReference type="EMBL" id="JHEG02000019">
    <property type="protein sequence ID" value="KIE13353.1"/>
    <property type="molecule type" value="Genomic_DNA"/>
</dbReference>
<keyword evidence="7 11" id="KW-1133">Transmembrane helix</keyword>
<evidence type="ECO:0000256" key="9">
    <source>
        <dbReference type="ARBA" id="ARBA00023136"/>
    </source>
</evidence>
<evidence type="ECO:0000256" key="4">
    <source>
        <dbReference type="ARBA" id="ARBA00022723"/>
    </source>
</evidence>
<keyword evidence="4" id="KW-0479">Metal-binding</keyword>
<feature type="transmembrane region" description="Helical" evidence="11">
    <location>
        <begin position="42"/>
        <end position="64"/>
    </location>
</feature>
<dbReference type="AlphaFoldDB" id="A0A0C1RCH7"/>
<protein>
    <submittedName>
        <fullName evidence="13">M48 family metalloprotease</fullName>
    </submittedName>
    <submittedName>
        <fullName evidence="14">Peptidase M48 Ste24p</fullName>
    </submittedName>
</protein>
<dbReference type="EMBL" id="JHEG04000001">
    <property type="protein sequence ID" value="KAF3887646.1"/>
    <property type="molecule type" value="Genomic_DNA"/>
</dbReference>
<evidence type="ECO:0000256" key="5">
    <source>
        <dbReference type="ARBA" id="ARBA00022801"/>
    </source>
</evidence>
<dbReference type="Gene3D" id="3.30.2010.10">
    <property type="entry name" value="Metalloproteases ('zincins'), catalytic domain"/>
    <property type="match status" value="1"/>
</dbReference>
<dbReference type="Proteomes" id="UP000029738">
    <property type="component" value="Unassembled WGS sequence"/>
</dbReference>
<evidence type="ECO:0000256" key="7">
    <source>
        <dbReference type="ARBA" id="ARBA00022989"/>
    </source>
</evidence>
<dbReference type="GO" id="GO:0046872">
    <property type="term" value="F:metal ion binding"/>
    <property type="evidence" value="ECO:0007669"/>
    <property type="project" value="UniProtKB-KW"/>
</dbReference>
<evidence type="ECO:0000256" key="6">
    <source>
        <dbReference type="ARBA" id="ARBA00022833"/>
    </source>
</evidence>
<gene>
    <name evidence="14" type="ORF">DA73_0208390</name>
    <name evidence="13" type="ORF">DA73_0400020765</name>
</gene>
<keyword evidence="6 10" id="KW-0862">Zinc</keyword>